<dbReference type="RefSeq" id="WP_377062080.1">
    <property type="nucleotide sequence ID" value="NZ_JBHSJJ010000002.1"/>
</dbReference>
<evidence type="ECO:0000313" key="4">
    <source>
        <dbReference type="Proteomes" id="UP001595818"/>
    </source>
</evidence>
<accession>A0ABV9SXB6</accession>
<keyword evidence="4" id="KW-1185">Reference proteome</keyword>
<gene>
    <name evidence="3" type="ORF">ACFPFU_04875</name>
</gene>
<dbReference type="Gene3D" id="3.40.1440.10">
    <property type="entry name" value="GIY-YIG endonuclease"/>
    <property type="match status" value="1"/>
</dbReference>
<dbReference type="InterPro" id="IPR000305">
    <property type="entry name" value="GIY-YIG_endonuc"/>
</dbReference>
<organism evidence="3 4">
    <name type="scientific">Negadavirga shengliensis</name>
    <dbReference type="NCBI Taxonomy" id="1389218"/>
    <lineage>
        <taxon>Bacteria</taxon>
        <taxon>Pseudomonadati</taxon>
        <taxon>Bacteroidota</taxon>
        <taxon>Cytophagia</taxon>
        <taxon>Cytophagales</taxon>
        <taxon>Cyclobacteriaceae</taxon>
        <taxon>Negadavirga</taxon>
    </lineage>
</organism>
<reference evidence="4" key="1">
    <citation type="journal article" date="2019" name="Int. J. Syst. Evol. Microbiol.">
        <title>The Global Catalogue of Microorganisms (GCM) 10K type strain sequencing project: providing services to taxonomists for standard genome sequencing and annotation.</title>
        <authorList>
            <consortium name="The Broad Institute Genomics Platform"/>
            <consortium name="The Broad Institute Genome Sequencing Center for Infectious Disease"/>
            <person name="Wu L."/>
            <person name="Ma J."/>
        </authorList>
    </citation>
    <scope>NUCLEOTIDE SEQUENCE [LARGE SCALE GENOMIC DNA]</scope>
    <source>
        <strain evidence="4">CGMCC 4.7466</strain>
    </source>
</reference>
<sequence>MEYFVYILESEVDGTYYVGVSEDPDKRLKKHNLPHKGFTGRKRPWKIVYVEKFPGKTQALNREKFIKAQKSRVFIQSLIAATGLK</sequence>
<dbReference type="Pfam" id="PF01541">
    <property type="entry name" value="GIY-YIG"/>
    <property type="match status" value="1"/>
</dbReference>
<dbReference type="PROSITE" id="PS50164">
    <property type="entry name" value="GIY_YIG"/>
    <property type="match status" value="1"/>
</dbReference>
<name>A0ABV9SXB6_9BACT</name>
<comment type="similarity">
    <text evidence="1">Belongs to the UPF0213 family.</text>
</comment>
<dbReference type="SUPFAM" id="SSF82771">
    <property type="entry name" value="GIY-YIG endonuclease"/>
    <property type="match status" value="1"/>
</dbReference>
<proteinExistence type="inferred from homology"/>
<protein>
    <submittedName>
        <fullName evidence="3">GIY-YIG nuclease family protein</fullName>
    </submittedName>
</protein>
<dbReference type="InterPro" id="IPR050190">
    <property type="entry name" value="UPF0213_domain"/>
</dbReference>
<dbReference type="PANTHER" id="PTHR34477:SF1">
    <property type="entry name" value="UPF0213 PROTEIN YHBQ"/>
    <property type="match status" value="1"/>
</dbReference>
<feature type="domain" description="GIY-YIG" evidence="2">
    <location>
        <begin position="1"/>
        <end position="76"/>
    </location>
</feature>
<dbReference type="InterPro" id="IPR035901">
    <property type="entry name" value="GIY-YIG_endonuc_sf"/>
</dbReference>
<evidence type="ECO:0000259" key="2">
    <source>
        <dbReference type="PROSITE" id="PS50164"/>
    </source>
</evidence>
<dbReference type="PANTHER" id="PTHR34477">
    <property type="entry name" value="UPF0213 PROTEIN YHBQ"/>
    <property type="match status" value="1"/>
</dbReference>
<evidence type="ECO:0000313" key="3">
    <source>
        <dbReference type="EMBL" id="MFC4871009.1"/>
    </source>
</evidence>
<dbReference type="Proteomes" id="UP001595818">
    <property type="component" value="Unassembled WGS sequence"/>
</dbReference>
<dbReference type="CDD" id="cd10449">
    <property type="entry name" value="GIY-YIG_SLX1_like"/>
    <property type="match status" value="1"/>
</dbReference>
<dbReference type="EMBL" id="JBHSJJ010000002">
    <property type="protein sequence ID" value="MFC4871009.1"/>
    <property type="molecule type" value="Genomic_DNA"/>
</dbReference>
<comment type="caution">
    <text evidence="3">The sequence shown here is derived from an EMBL/GenBank/DDBJ whole genome shotgun (WGS) entry which is preliminary data.</text>
</comment>
<evidence type="ECO:0000256" key="1">
    <source>
        <dbReference type="ARBA" id="ARBA00007435"/>
    </source>
</evidence>